<dbReference type="AlphaFoldDB" id="A0A0G1CEZ8"/>
<keyword evidence="1" id="KW-0812">Transmembrane</keyword>
<gene>
    <name evidence="2" type="ORF">UV20_C0003G0078</name>
</gene>
<keyword evidence="1" id="KW-0472">Membrane</keyword>
<name>A0A0G1CEZ8_9BACT</name>
<reference evidence="2 3" key="1">
    <citation type="journal article" date="2015" name="Nature">
        <title>rRNA introns, odd ribosomes, and small enigmatic genomes across a large radiation of phyla.</title>
        <authorList>
            <person name="Brown C.T."/>
            <person name="Hug L.A."/>
            <person name="Thomas B.C."/>
            <person name="Sharon I."/>
            <person name="Castelle C.J."/>
            <person name="Singh A."/>
            <person name="Wilkins M.J."/>
            <person name="Williams K.H."/>
            <person name="Banfield J.F."/>
        </authorList>
    </citation>
    <scope>NUCLEOTIDE SEQUENCE [LARGE SCALE GENOMIC DNA]</scope>
</reference>
<evidence type="ECO:0000313" key="3">
    <source>
        <dbReference type="Proteomes" id="UP000034837"/>
    </source>
</evidence>
<evidence type="ECO:0000313" key="2">
    <source>
        <dbReference type="EMBL" id="KKS57136.1"/>
    </source>
</evidence>
<dbReference type="PROSITE" id="PS00409">
    <property type="entry name" value="PROKAR_NTER_METHYL"/>
    <property type="match status" value="1"/>
</dbReference>
<comment type="caution">
    <text evidence="2">The sequence shown here is derived from an EMBL/GenBank/DDBJ whole genome shotgun (WGS) entry which is preliminary data.</text>
</comment>
<keyword evidence="1" id="KW-1133">Transmembrane helix</keyword>
<dbReference type="EMBL" id="LCDO01000003">
    <property type="protein sequence ID" value="KKS57136.1"/>
    <property type="molecule type" value="Genomic_DNA"/>
</dbReference>
<evidence type="ECO:0000256" key="1">
    <source>
        <dbReference type="SAM" id="Phobius"/>
    </source>
</evidence>
<feature type="transmembrane region" description="Helical" evidence="1">
    <location>
        <begin position="12"/>
        <end position="38"/>
    </location>
</feature>
<dbReference type="InterPro" id="IPR012902">
    <property type="entry name" value="N_methyl_site"/>
</dbReference>
<protein>
    <submittedName>
        <fullName evidence="2">Uncharacterized protein</fullName>
    </submittedName>
</protein>
<dbReference type="Pfam" id="PF07963">
    <property type="entry name" value="N_methyl"/>
    <property type="match status" value="1"/>
</dbReference>
<organism evidence="2 3">
    <name type="scientific">Candidatus Magasanikbacteria bacterium GW2011_GWA2_42_32</name>
    <dbReference type="NCBI Taxonomy" id="1619039"/>
    <lineage>
        <taxon>Bacteria</taxon>
        <taxon>Candidatus Magasanikiibacteriota</taxon>
    </lineage>
</organism>
<proteinExistence type="predicted"/>
<sequence length="203" mass="22368">MLLIFKKFSGFTLIEVLVSLGIFILFITVAALFISTIFSSNNIIYNQLTAQKEARRVAADFVKELRNASASSIGSYMVAEATPTSFAFYSDIDSDSYAEKVRYFVSGSLFKKGVIKPSGNPLSYNDSTEVITGVVHDLTADQQPFSYFNKNYTGLGSALSFPINVLDVRMVQMSLVIDQKPGLSPLPITINAKAEIRNLKYAE</sequence>
<dbReference type="Proteomes" id="UP000034837">
    <property type="component" value="Unassembled WGS sequence"/>
</dbReference>
<accession>A0A0G1CEZ8</accession>